<evidence type="ECO:0000313" key="7">
    <source>
        <dbReference type="Proteomes" id="UP000591058"/>
    </source>
</evidence>
<keyword evidence="1" id="KW-1133">Transmembrane helix</keyword>
<dbReference type="EMBL" id="CP017768">
    <property type="protein sequence ID" value="AUB60219.1"/>
    <property type="molecule type" value="Genomic_DNA"/>
</dbReference>
<reference evidence="5 6" key="1">
    <citation type="submission" date="2016-10" db="EMBL/GenBank/DDBJ databases">
        <title>Comparative genomics between deep and shallow subseafloor isolates.</title>
        <authorList>
            <person name="Ishii S."/>
            <person name="Miller J.R."/>
            <person name="Sutton G."/>
            <person name="Suzuki S."/>
            <person name="Methe B."/>
            <person name="Inagaki F."/>
            <person name="Imachi H."/>
        </authorList>
    </citation>
    <scope>NUCLEOTIDE SEQUENCE [LARGE SCALE GENOMIC DNA]</scope>
    <source>
        <strain evidence="3 5">A8p</strain>
        <strain evidence="2 6">MO-MB1</strain>
    </source>
</reference>
<protein>
    <recommendedName>
        <fullName evidence="8">PsbP C-terminal domain-containing protein</fullName>
    </recommendedName>
</protein>
<dbReference type="Proteomes" id="UP000232806">
    <property type="component" value="Chromosome"/>
</dbReference>
<evidence type="ECO:0008006" key="8">
    <source>
        <dbReference type="Google" id="ProtNLM"/>
    </source>
</evidence>
<dbReference type="Proteomes" id="UP000591058">
    <property type="component" value="Unassembled WGS sequence"/>
</dbReference>
<dbReference type="KEGG" id="msub:BK009_05705"/>
<accession>A0A2H4VCU7</accession>
<evidence type="ECO:0000256" key="1">
    <source>
        <dbReference type="SAM" id="Phobius"/>
    </source>
</evidence>
<keyword evidence="1" id="KW-0812">Transmembrane</keyword>
<feature type="transmembrane region" description="Helical" evidence="1">
    <location>
        <begin position="26"/>
        <end position="45"/>
    </location>
</feature>
<dbReference type="Proteomes" id="UP000232631">
    <property type="component" value="Chromosome"/>
</dbReference>
<reference evidence="4 7" key="2">
    <citation type="submission" date="2020-04" db="EMBL/GenBank/DDBJ databases">
        <title>Draft genome of Methanobacterium subterraneum isolated from animal feces.</title>
        <authorList>
            <person name="Ouboter H.T."/>
            <person name="Berger S."/>
            <person name="Gungor E."/>
            <person name="Jetten M.S.M."/>
            <person name="Welte C.U."/>
        </authorList>
    </citation>
    <scope>NUCLEOTIDE SEQUENCE [LARGE SCALE GENOMIC DNA]</scope>
    <source>
        <strain evidence="4">HO_2020</strain>
    </source>
</reference>
<dbReference type="GeneID" id="35122606"/>
<sequence>MSTSGFFGTSNTKKLIGMGHMEKFRMLWVSICLFIAVYGFISGYLHPFEAYGTDNGFSYNSDYLSFSHNFLHDFVHINKLDPSYNSSYNYSYIVSARFINGDQIVVYRPIDTNLSAYEEALKLEPKNIGNHSADYTVDTIQIANNTGYKIDSLNYYSGFNEGEFVSESIDIVFVKNGKLYQISFFSSEKDHLNQNQANMDKIVNSFTVY</sequence>
<proteinExistence type="predicted"/>
<dbReference type="EMBL" id="JABBYL010000006">
    <property type="protein sequence ID" value="NMO08573.1"/>
    <property type="molecule type" value="Genomic_DNA"/>
</dbReference>
<dbReference type="OrthoDB" id="374729at2157"/>
<evidence type="ECO:0000313" key="2">
    <source>
        <dbReference type="EMBL" id="AUB55909.1"/>
    </source>
</evidence>
<evidence type="ECO:0000313" key="5">
    <source>
        <dbReference type="Proteomes" id="UP000232631"/>
    </source>
</evidence>
<evidence type="ECO:0000313" key="3">
    <source>
        <dbReference type="EMBL" id="AUB60219.1"/>
    </source>
</evidence>
<gene>
    <name evidence="2" type="ORF">BK007_07785</name>
    <name evidence="3" type="ORF">BK009_05705</name>
    <name evidence="4" type="ORF">HG719_01815</name>
</gene>
<dbReference type="EMBL" id="CP017766">
    <property type="protein sequence ID" value="AUB55909.1"/>
    <property type="molecule type" value="Genomic_DNA"/>
</dbReference>
<dbReference type="RefSeq" id="WP_100905884.1">
    <property type="nucleotide sequence ID" value="NZ_CP017766.1"/>
</dbReference>
<dbReference type="AlphaFoldDB" id="A0A2H4VQ48"/>
<keyword evidence="5" id="KW-1185">Reference proteome</keyword>
<name>A0A2H4VQ48_9EURY</name>
<accession>A0A2H4VQ48</accession>
<keyword evidence="1" id="KW-0472">Membrane</keyword>
<evidence type="ECO:0000313" key="4">
    <source>
        <dbReference type="EMBL" id="NMO08573.1"/>
    </source>
</evidence>
<organism evidence="3 5">
    <name type="scientific">Methanobacterium subterraneum</name>
    <dbReference type="NCBI Taxonomy" id="59277"/>
    <lineage>
        <taxon>Archaea</taxon>
        <taxon>Methanobacteriati</taxon>
        <taxon>Methanobacteriota</taxon>
        <taxon>Methanomada group</taxon>
        <taxon>Methanobacteria</taxon>
        <taxon>Methanobacteriales</taxon>
        <taxon>Methanobacteriaceae</taxon>
        <taxon>Methanobacterium</taxon>
    </lineage>
</organism>
<evidence type="ECO:0000313" key="6">
    <source>
        <dbReference type="Proteomes" id="UP000232806"/>
    </source>
</evidence>